<dbReference type="STRING" id="1054147.F4PRL5"/>
<dbReference type="EMBL" id="GL883010">
    <property type="protein sequence ID" value="EGG21355.1"/>
    <property type="molecule type" value="Genomic_DNA"/>
</dbReference>
<feature type="compositionally biased region" description="Basic and acidic residues" evidence="4">
    <location>
        <begin position="350"/>
        <end position="368"/>
    </location>
</feature>
<reference evidence="8" key="1">
    <citation type="journal article" date="2011" name="Genome Res.">
        <title>Phylogeny-wide analysis of social amoeba genomes highlights ancient origins for complex intercellular communication.</title>
        <authorList>
            <person name="Heidel A.J."/>
            <person name="Lawal H.M."/>
            <person name="Felder M."/>
            <person name="Schilde C."/>
            <person name="Helps N.R."/>
            <person name="Tunggal B."/>
            <person name="Rivero F."/>
            <person name="John U."/>
            <person name="Schleicher M."/>
            <person name="Eichinger L."/>
            <person name="Platzer M."/>
            <person name="Noegel A.A."/>
            <person name="Schaap P."/>
            <person name="Gloeckner G."/>
        </authorList>
    </citation>
    <scope>NUCLEOTIDE SEQUENCE [LARGE SCALE GENOMIC DNA]</scope>
    <source>
        <strain evidence="8">SH3</strain>
    </source>
</reference>
<feature type="domain" description="GCF C-terminal" evidence="6">
    <location>
        <begin position="651"/>
        <end position="788"/>
    </location>
</feature>
<feature type="compositionally biased region" description="Low complexity" evidence="4">
    <location>
        <begin position="386"/>
        <end position="404"/>
    </location>
</feature>
<feature type="region of interest" description="Disordered" evidence="4">
    <location>
        <begin position="222"/>
        <end position="253"/>
    </location>
</feature>
<keyword evidence="8" id="KW-1185">Reference proteome</keyword>
<dbReference type="GO" id="GO:0000390">
    <property type="term" value="P:spliceosomal complex disassembly"/>
    <property type="evidence" value="ECO:0007669"/>
    <property type="project" value="InterPro"/>
</dbReference>
<evidence type="ECO:0000256" key="4">
    <source>
        <dbReference type="SAM" id="MobiDB-lite"/>
    </source>
</evidence>
<dbReference type="AlphaFoldDB" id="F4PRL5"/>
<dbReference type="OMA" id="KQAMTLM"/>
<feature type="region of interest" description="Disordered" evidence="4">
    <location>
        <begin position="305"/>
        <end position="509"/>
    </location>
</feature>
<dbReference type="GO" id="GO:0003677">
    <property type="term" value="F:DNA binding"/>
    <property type="evidence" value="ECO:0007669"/>
    <property type="project" value="UniProtKB-KW"/>
</dbReference>
<dbReference type="GO" id="GO:0071008">
    <property type="term" value="C:U2-type post-mRNA release spliceosomal complex"/>
    <property type="evidence" value="ECO:0007669"/>
    <property type="project" value="InterPro"/>
</dbReference>
<dbReference type="InterPro" id="IPR028211">
    <property type="entry name" value="Ntr2"/>
</dbReference>
<keyword evidence="5" id="KW-0732">Signal</keyword>
<dbReference type="Proteomes" id="UP000007797">
    <property type="component" value="Unassembled WGS sequence"/>
</dbReference>
<keyword evidence="7" id="KW-0238">DNA-binding</keyword>
<evidence type="ECO:0000313" key="8">
    <source>
        <dbReference type="Proteomes" id="UP000007797"/>
    </source>
</evidence>
<sequence length="920" mass="105222">MKVLIAIVLLAFIVGVHSASFRASSDLFIKNKVLENEQTGGLLYILFTNPEQECSGCKEINDKFAEMSEQYSDKVTWIVANVDDVNGESMKPYIPGYVMLNGANVLEVIPRASFVQLENAALTYIEKQKTIRKRYNTDDDDDETNDQETTTTTTTTKTTKTTTDTTVKDTLETKDGSTEQVKENIVKVAADSADEPDNDESSFIQFKSKVDIKKKPVNTFKSTTTTKKSTTSSPSTTSILSFDEDQNDDSSTFSIRNQSLKSIKMSSMKRNDLNIQSTAATSSFYNQSIGEYTVENLNKLKIATTSRSTVPPNKEEQDESMTTMVGMDTRDEEEDGKDGDTDLPTIEQIKAAKEKRERLRREHKDRDNNNNNNNGFIPLDSRKKNNSNNNNNNNNNNSNKPIIDIDMESDNEDDDSANEYDQEKSNVRKFGDTSASSKTRGGVDDTINVDSDEEDSEVRRWHIEQIQKGGGISSKASLDSKSKSHQKDLLHQTKEDYPQRGGGSTTDNASGYAQRLLRDIESALEGMDEVQFSHKSDLSRSQAALEDSQYLVMRLESDLNVIDDEVNYYYEFEDYVKNMEGCLDEKIPQIEELESRMMDLESHYFGSKGKPMTSEQEVEEEEAFYQKEKRHIQELSQKVLEDVDDEYSQLELVRDKFQNWKQKNYSSYKKINLAYIIPAIFAPFIKLQLLQWNPLQDSNFDKYPWFSQLSNYGILKNIELDHDDQDHNLIPKLVSKIIVTKVEYFIKSIWDPYSATQTNNLIHTIEEILIYVEQLPSYFFNLIIQRILKSIEQIKFRKENTGKQENQIIFDGSISLLLVMVRFHKLFDSDSKYTLGNHILDYVNSIILTNISQTSLLDEPSQLLLCLRRVVDSFVIINNNNEKKRTCSNMVHGLLIDVESLIESEDDINQISYIKDKLSL</sequence>
<accession>F4PRL5</accession>
<feature type="compositionally biased region" description="Basic and acidic residues" evidence="4">
    <location>
        <begin position="478"/>
        <end position="498"/>
    </location>
</feature>
<keyword evidence="3" id="KW-0539">Nucleus</keyword>
<dbReference type="Pfam" id="PF07842">
    <property type="entry name" value="GCFC"/>
    <property type="match status" value="1"/>
</dbReference>
<gene>
    <name evidence="7" type="ORF">DFA_01236</name>
</gene>
<dbReference type="PANTHER" id="PTHR12214:SF0">
    <property type="entry name" value="LD29489P"/>
    <property type="match status" value="1"/>
</dbReference>
<dbReference type="InterPro" id="IPR012890">
    <property type="entry name" value="GCFC2-like"/>
</dbReference>
<feature type="compositionally biased region" description="Acidic residues" evidence="4">
    <location>
        <begin position="405"/>
        <end position="420"/>
    </location>
</feature>
<evidence type="ECO:0000259" key="6">
    <source>
        <dbReference type="Pfam" id="PF07842"/>
    </source>
</evidence>
<proteinExistence type="inferred from homology"/>
<dbReference type="RefSeq" id="XP_004359205.1">
    <property type="nucleotide sequence ID" value="XM_004359148.1"/>
</dbReference>
<comment type="similarity">
    <text evidence="2">Belongs to the GCF family.</text>
</comment>
<feature type="compositionally biased region" description="Low complexity" evidence="4">
    <location>
        <begin position="222"/>
        <end position="238"/>
    </location>
</feature>
<name>F4PRL5_CACFS</name>
<dbReference type="KEGG" id="dfa:DFA_01236"/>
<evidence type="ECO:0000313" key="7">
    <source>
        <dbReference type="EMBL" id="EGG21355.1"/>
    </source>
</evidence>
<dbReference type="PANTHER" id="PTHR12214">
    <property type="entry name" value="GC-RICH SEQUENCE DNA-BINDING FACTOR"/>
    <property type="match status" value="1"/>
</dbReference>
<feature type="signal peptide" evidence="5">
    <location>
        <begin position="1"/>
        <end position="18"/>
    </location>
</feature>
<dbReference type="Pfam" id="PF15458">
    <property type="entry name" value="NTR2"/>
    <property type="match status" value="1"/>
</dbReference>
<dbReference type="GeneID" id="14873661"/>
<comment type="subcellular location">
    <subcellularLocation>
        <location evidence="1">Nucleus</location>
    </subcellularLocation>
</comment>
<evidence type="ECO:0000256" key="3">
    <source>
        <dbReference type="ARBA" id="ARBA00023242"/>
    </source>
</evidence>
<dbReference type="InterPro" id="IPR022783">
    <property type="entry name" value="GCFC_dom"/>
</dbReference>
<feature type="compositionally biased region" description="Basic and acidic residues" evidence="4">
    <location>
        <begin position="421"/>
        <end position="431"/>
    </location>
</feature>
<evidence type="ECO:0000256" key="1">
    <source>
        <dbReference type="ARBA" id="ARBA00004123"/>
    </source>
</evidence>
<feature type="region of interest" description="Disordered" evidence="4">
    <location>
        <begin position="136"/>
        <end position="163"/>
    </location>
</feature>
<dbReference type="OrthoDB" id="429427at2759"/>
<protein>
    <submittedName>
        <fullName evidence="7">GC-rich sequence DNA-binding factor-like protein</fullName>
    </submittedName>
</protein>
<evidence type="ECO:0000256" key="2">
    <source>
        <dbReference type="ARBA" id="ARBA00010801"/>
    </source>
</evidence>
<feature type="chain" id="PRO_5003320263" evidence="5">
    <location>
        <begin position="19"/>
        <end position="920"/>
    </location>
</feature>
<feature type="compositionally biased region" description="Low complexity" evidence="4">
    <location>
        <begin position="147"/>
        <end position="163"/>
    </location>
</feature>
<evidence type="ECO:0000256" key="5">
    <source>
        <dbReference type="SAM" id="SignalP"/>
    </source>
</evidence>
<organism evidence="7 8">
    <name type="scientific">Cavenderia fasciculata</name>
    <name type="common">Slime mold</name>
    <name type="synonym">Dictyostelium fasciculatum</name>
    <dbReference type="NCBI Taxonomy" id="261658"/>
    <lineage>
        <taxon>Eukaryota</taxon>
        <taxon>Amoebozoa</taxon>
        <taxon>Evosea</taxon>
        <taxon>Eumycetozoa</taxon>
        <taxon>Dictyostelia</taxon>
        <taxon>Acytosteliales</taxon>
        <taxon>Cavenderiaceae</taxon>
        <taxon>Cavenderia</taxon>
    </lineage>
</organism>